<feature type="region of interest" description="Disordered" evidence="1">
    <location>
        <begin position="61"/>
        <end position="90"/>
    </location>
</feature>
<name>A0ABS1CSN7_9PROT</name>
<evidence type="ECO:0000313" key="3">
    <source>
        <dbReference type="Proteomes" id="UP000697995"/>
    </source>
</evidence>
<dbReference type="InterPro" id="IPR036388">
    <property type="entry name" value="WH-like_DNA-bd_sf"/>
</dbReference>
<dbReference type="EMBL" id="NRSG01000004">
    <property type="protein sequence ID" value="MBK1656854.1"/>
    <property type="molecule type" value="Genomic_DNA"/>
</dbReference>
<gene>
    <name evidence="2" type="ORF">CKO45_01260</name>
</gene>
<dbReference type="SUPFAM" id="SSF46689">
    <property type="entry name" value="Homeodomain-like"/>
    <property type="match status" value="1"/>
</dbReference>
<evidence type="ECO:0000313" key="2">
    <source>
        <dbReference type="EMBL" id="MBK1656854.1"/>
    </source>
</evidence>
<feature type="compositionally biased region" description="Basic and acidic residues" evidence="1">
    <location>
        <begin position="18"/>
        <end position="28"/>
    </location>
</feature>
<protein>
    <submittedName>
        <fullName evidence="2">Uncharacterized protein</fullName>
    </submittedName>
</protein>
<evidence type="ECO:0000256" key="1">
    <source>
        <dbReference type="SAM" id="MobiDB-lite"/>
    </source>
</evidence>
<sequence>MEGQEGKKPGRRAYAPSDADRETVRRMAGARHADIAKVLGISVPTLRKRFASDLAAGKAEDLFTAEAAPPTPRQRSVAGGRKPLRPDFGQRRRVMDLAACGKPPKVIARVLGVSEPTLRKHYAEELATGAERVEAEVISALMSKARSGNVSALKEARAIISQARLDEMQEALTAGHAPAKPPKAETPGKKLQAAREAADVIATADWAAHLRPN</sequence>
<dbReference type="Gene3D" id="1.10.10.10">
    <property type="entry name" value="Winged helix-like DNA-binding domain superfamily/Winged helix DNA-binding domain"/>
    <property type="match status" value="1"/>
</dbReference>
<reference evidence="2 3" key="1">
    <citation type="journal article" date="2020" name="Microorganisms">
        <title>Osmotic Adaptation and Compatible Solute Biosynthesis of Phototrophic Bacteria as Revealed from Genome Analyses.</title>
        <authorList>
            <person name="Imhoff J.F."/>
            <person name="Rahn T."/>
            <person name="Kunzel S."/>
            <person name="Keller A."/>
            <person name="Neulinger S.C."/>
        </authorList>
    </citation>
    <scope>NUCLEOTIDE SEQUENCE [LARGE SCALE GENOMIC DNA]</scope>
    <source>
        <strain evidence="2 3">DSM 15382</strain>
    </source>
</reference>
<dbReference type="InterPro" id="IPR009057">
    <property type="entry name" value="Homeodomain-like_sf"/>
</dbReference>
<keyword evidence="3" id="KW-1185">Reference proteome</keyword>
<feature type="region of interest" description="Disordered" evidence="1">
    <location>
        <begin position="170"/>
        <end position="193"/>
    </location>
</feature>
<comment type="caution">
    <text evidence="2">The sequence shown here is derived from an EMBL/GenBank/DDBJ whole genome shotgun (WGS) entry which is preliminary data.</text>
</comment>
<organism evidence="2 3">
    <name type="scientific">Paracraurococcus ruber</name>
    <dbReference type="NCBI Taxonomy" id="77675"/>
    <lineage>
        <taxon>Bacteria</taxon>
        <taxon>Pseudomonadati</taxon>
        <taxon>Pseudomonadota</taxon>
        <taxon>Alphaproteobacteria</taxon>
        <taxon>Acetobacterales</taxon>
        <taxon>Roseomonadaceae</taxon>
        <taxon>Paracraurococcus</taxon>
    </lineage>
</organism>
<proteinExistence type="predicted"/>
<accession>A0ABS1CSN7</accession>
<feature type="region of interest" description="Disordered" evidence="1">
    <location>
        <begin position="1"/>
        <end position="28"/>
    </location>
</feature>
<dbReference type="Proteomes" id="UP000697995">
    <property type="component" value="Unassembled WGS sequence"/>
</dbReference>